<sequence>MTNPDHVAVDVQALTAYAKQLDYYETEADKFGRLVDTADVTNEAWGVVGIWAKKGYTDRLAELRSLMDEMKDGVQALSAKVAESANIYQGNEDDKVIMFGSHEAMIDGPR</sequence>
<protein>
    <recommendedName>
        <fullName evidence="3">Excreted virulence factor EspC (Type VII ESX diderm)</fullName>
    </recommendedName>
</protein>
<reference evidence="1 2" key="1">
    <citation type="submission" date="2019-03" db="EMBL/GenBank/DDBJ databases">
        <title>Genomic Encyclopedia of Type Strains, Phase IV (KMG-IV): sequencing the most valuable type-strain genomes for metagenomic binning, comparative biology and taxonomic classification.</title>
        <authorList>
            <person name="Goeker M."/>
        </authorList>
    </citation>
    <scope>NUCLEOTIDE SEQUENCE [LARGE SCALE GENOMIC DNA]</scope>
    <source>
        <strain evidence="1 2">DSM 45934</strain>
    </source>
</reference>
<accession>A0A4R2JHT6</accession>
<dbReference type="OrthoDB" id="3688292at2"/>
<gene>
    <name evidence="1" type="ORF">EV192_105352</name>
</gene>
<proteinExistence type="predicted"/>
<evidence type="ECO:0000313" key="1">
    <source>
        <dbReference type="EMBL" id="TCO58287.1"/>
    </source>
</evidence>
<dbReference type="RefSeq" id="WP_132118932.1">
    <property type="nucleotide sequence ID" value="NZ_SLWS01000005.1"/>
</dbReference>
<keyword evidence="2" id="KW-1185">Reference proteome</keyword>
<dbReference type="EMBL" id="SLWS01000005">
    <property type="protein sequence ID" value="TCO58287.1"/>
    <property type="molecule type" value="Genomic_DNA"/>
</dbReference>
<evidence type="ECO:0000313" key="2">
    <source>
        <dbReference type="Proteomes" id="UP000295680"/>
    </source>
</evidence>
<dbReference type="Proteomes" id="UP000295680">
    <property type="component" value="Unassembled WGS sequence"/>
</dbReference>
<name>A0A4R2JHT6_9PSEU</name>
<evidence type="ECO:0008006" key="3">
    <source>
        <dbReference type="Google" id="ProtNLM"/>
    </source>
</evidence>
<organism evidence="1 2">
    <name type="scientific">Actinocrispum wychmicini</name>
    <dbReference type="NCBI Taxonomy" id="1213861"/>
    <lineage>
        <taxon>Bacteria</taxon>
        <taxon>Bacillati</taxon>
        <taxon>Actinomycetota</taxon>
        <taxon>Actinomycetes</taxon>
        <taxon>Pseudonocardiales</taxon>
        <taxon>Pseudonocardiaceae</taxon>
        <taxon>Actinocrispum</taxon>
    </lineage>
</organism>
<dbReference type="AlphaFoldDB" id="A0A4R2JHT6"/>
<comment type="caution">
    <text evidence="1">The sequence shown here is derived from an EMBL/GenBank/DDBJ whole genome shotgun (WGS) entry which is preliminary data.</text>
</comment>